<evidence type="ECO:0000256" key="2">
    <source>
        <dbReference type="ARBA" id="ARBA00034247"/>
    </source>
</evidence>
<dbReference type="GO" id="GO:0052621">
    <property type="term" value="F:diguanylate cyclase activity"/>
    <property type="evidence" value="ECO:0007669"/>
    <property type="project" value="UniProtKB-EC"/>
</dbReference>
<dbReference type="PROSITE" id="PS50887">
    <property type="entry name" value="GGDEF"/>
    <property type="match status" value="1"/>
</dbReference>
<dbReference type="EMBL" id="MTKO01000082">
    <property type="protein sequence ID" value="RWX45115.1"/>
    <property type="molecule type" value="Genomic_DNA"/>
</dbReference>
<dbReference type="SMART" id="SM00267">
    <property type="entry name" value="GGDEF"/>
    <property type="match status" value="1"/>
</dbReference>
<evidence type="ECO:0000259" key="3">
    <source>
        <dbReference type="PROSITE" id="PS50887"/>
    </source>
</evidence>
<dbReference type="Gene3D" id="3.30.70.270">
    <property type="match status" value="1"/>
</dbReference>
<evidence type="ECO:0000313" key="5">
    <source>
        <dbReference type="Proteomes" id="UP000287853"/>
    </source>
</evidence>
<dbReference type="InterPro" id="IPR050469">
    <property type="entry name" value="Diguanylate_Cyclase"/>
</dbReference>
<dbReference type="GO" id="GO:1902201">
    <property type="term" value="P:negative regulation of bacterial-type flagellum-dependent cell motility"/>
    <property type="evidence" value="ECO:0007669"/>
    <property type="project" value="TreeGrafter"/>
</dbReference>
<dbReference type="Proteomes" id="UP000287853">
    <property type="component" value="Unassembled WGS sequence"/>
</dbReference>
<proteinExistence type="predicted"/>
<dbReference type="GO" id="GO:0005886">
    <property type="term" value="C:plasma membrane"/>
    <property type="evidence" value="ECO:0007669"/>
    <property type="project" value="TreeGrafter"/>
</dbReference>
<dbReference type="FunFam" id="3.30.70.270:FF:000001">
    <property type="entry name" value="Diguanylate cyclase domain protein"/>
    <property type="match status" value="1"/>
</dbReference>
<dbReference type="GO" id="GO:0043709">
    <property type="term" value="P:cell adhesion involved in single-species biofilm formation"/>
    <property type="evidence" value="ECO:0007669"/>
    <property type="project" value="TreeGrafter"/>
</dbReference>
<protein>
    <recommendedName>
        <fullName evidence="1">diguanylate cyclase</fullName>
        <ecNumber evidence="1">2.7.7.65</ecNumber>
    </recommendedName>
</protein>
<dbReference type="EC" id="2.7.7.65" evidence="1"/>
<evidence type="ECO:0000256" key="1">
    <source>
        <dbReference type="ARBA" id="ARBA00012528"/>
    </source>
</evidence>
<dbReference type="InterPro" id="IPR029787">
    <property type="entry name" value="Nucleotide_cyclase"/>
</dbReference>
<dbReference type="SUPFAM" id="SSF55073">
    <property type="entry name" value="Nucleotide cyclase"/>
    <property type="match status" value="1"/>
</dbReference>
<evidence type="ECO:0000313" key="4">
    <source>
        <dbReference type="EMBL" id="RWX45115.1"/>
    </source>
</evidence>
<dbReference type="InterPro" id="IPR043128">
    <property type="entry name" value="Rev_trsase/Diguanyl_cyclase"/>
</dbReference>
<dbReference type="CDD" id="cd01949">
    <property type="entry name" value="GGDEF"/>
    <property type="match status" value="1"/>
</dbReference>
<comment type="caution">
    <text evidence="4">The sequence shown here is derived from an EMBL/GenBank/DDBJ whole genome shotgun (WGS) entry which is preliminary data.</text>
</comment>
<keyword evidence="5" id="KW-1185">Reference proteome</keyword>
<dbReference type="PANTHER" id="PTHR45138:SF9">
    <property type="entry name" value="DIGUANYLATE CYCLASE DGCM-RELATED"/>
    <property type="match status" value="1"/>
</dbReference>
<name>A0A3S3QI43_9BACT</name>
<dbReference type="NCBIfam" id="TIGR00254">
    <property type="entry name" value="GGDEF"/>
    <property type="match status" value="1"/>
</dbReference>
<comment type="catalytic activity">
    <reaction evidence="2">
        <text>2 GTP = 3',3'-c-di-GMP + 2 diphosphate</text>
        <dbReference type="Rhea" id="RHEA:24898"/>
        <dbReference type="ChEBI" id="CHEBI:33019"/>
        <dbReference type="ChEBI" id="CHEBI:37565"/>
        <dbReference type="ChEBI" id="CHEBI:58805"/>
        <dbReference type="EC" id="2.7.7.65"/>
    </reaction>
</comment>
<organism evidence="4 5">
    <name type="scientific">Candidatus Electrothrix aarhusensis</name>
    <dbReference type="NCBI Taxonomy" id="1859131"/>
    <lineage>
        <taxon>Bacteria</taxon>
        <taxon>Pseudomonadati</taxon>
        <taxon>Thermodesulfobacteriota</taxon>
        <taxon>Desulfobulbia</taxon>
        <taxon>Desulfobulbales</taxon>
        <taxon>Desulfobulbaceae</taxon>
        <taxon>Candidatus Electrothrix</taxon>
    </lineage>
</organism>
<gene>
    <name evidence="4" type="ORF">H206_01045</name>
</gene>
<dbReference type="Pfam" id="PF00990">
    <property type="entry name" value="GGDEF"/>
    <property type="match status" value="1"/>
</dbReference>
<dbReference type="PANTHER" id="PTHR45138">
    <property type="entry name" value="REGULATORY COMPONENTS OF SENSORY TRANSDUCTION SYSTEM"/>
    <property type="match status" value="1"/>
</dbReference>
<feature type="domain" description="GGDEF" evidence="3">
    <location>
        <begin position="26"/>
        <end position="159"/>
    </location>
</feature>
<sequence length="173" mass="19345">MTGLYNRRHMEASFYREISRAQRHDVPLGVIMIDIDHFNVFNDTYGHDLGDKVLREIGAFVQGNIRDEDIACRYGGEEIIIILPGASLQNTHRRAEQLRIGIEGLAVDMYDEEHTVTASLGVALFPEHGGSIKEVIRAADCALYKAKNNGRNRVVIAEKALSVCCKDEDEDVS</sequence>
<accession>A0A3S3QI43</accession>
<dbReference type="InterPro" id="IPR000160">
    <property type="entry name" value="GGDEF_dom"/>
</dbReference>
<reference evidence="4 5" key="1">
    <citation type="submission" date="2017-01" db="EMBL/GenBank/DDBJ databases">
        <title>The cable genome- insights into the physiology and evolution of filamentous bacteria capable of sulfide oxidation via long distance electron transfer.</title>
        <authorList>
            <person name="Schreiber L."/>
            <person name="Bjerg J.T."/>
            <person name="Boggild A."/>
            <person name="Van De Vossenberg J."/>
            <person name="Meysman F."/>
            <person name="Nielsen L.P."/>
            <person name="Schramm A."/>
            <person name="Kjeldsen K.U."/>
        </authorList>
    </citation>
    <scope>NUCLEOTIDE SEQUENCE [LARGE SCALE GENOMIC DNA]</scope>
    <source>
        <strain evidence="4">MCF</strain>
    </source>
</reference>
<dbReference type="AlphaFoldDB" id="A0A3S3QI43"/>